<protein>
    <recommendedName>
        <fullName evidence="6">Dipeptidyl-peptidase V</fullName>
    </recommendedName>
</protein>
<dbReference type="FunFam" id="3.40.50.1820:FF:000028">
    <property type="entry name" value="S9 family peptidase"/>
    <property type="match status" value="1"/>
</dbReference>
<evidence type="ECO:0000256" key="7">
    <source>
        <dbReference type="SAM" id="SignalP"/>
    </source>
</evidence>
<evidence type="ECO:0000256" key="4">
    <source>
        <dbReference type="ARBA" id="ARBA00022801"/>
    </source>
</evidence>
<dbReference type="Pfam" id="PF00326">
    <property type="entry name" value="Peptidase_S9"/>
    <property type="match status" value="1"/>
</dbReference>
<keyword evidence="10" id="KW-1185">Reference proteome</keyword>
<dbReference type="SUPFAM" id="SSF53474">
    <property type="entry name" value="alpha/beta-Hydrolases"/>
    <property type="match status" value="1"/>
</dbReference>
<evidence type="ECO:0000256" key="6">
    <source>
        <dbReference type="ARBA" id="ARBA00032829"/>
    </source>
</evidence>
<organism evidence="9 10">
    <name type="scientific">Paraphaeosphaeria minitans</name>
    <dbReference type="NCBI Taxonomy" id="565426"/>
    <lineage>
        <taxon>Eukaryota</taxon>
        <taxon>Fungi</taxon>
        <taxon>Dikarya</taxon>
        <taxon>Ascomycota</taxon>
        <taxon>Pezizomycotina</taxon>
        <taxon>Dothideomycetes</taxon>
        <taxon>Pleosporomycetidae</taxon>
        <taxon>Pleosporales</taxon>
        <taxon>Massarineae</taxon>
        <taxon>Didymosphaeriaceae</taxon>
        <taxon>Paraphaeosphaeria</taxon>
    </lineage>
</organism>
<keyword evidence="4" id="KW-0378">Hydrolase</keyword>
<evidence type="ECO:0000256" key="3">
    <source>
        <dbReference type="ARBA" id="ARBA00022729"/>
    </source>
</evidence>
<keyword evidence="5" id="KW-0720">Serine protease</keyword>
<dbReference type="GO" id="GO:0006508">
    <property type="term" value="P:proteolysis"/>
    <property type="evidence" value="ECO:0007669"/>
    <property type="project" value="UniProtKB-KW"/>
</dbReference>
<dbReference type="EMBL" id="WJXW01000005">
    <property type="protein sequence ID" value="KAF9736215.1"/>
    <property type="molecule type" value="Genomic_DNA"/>
</dbReference>
<evidence type="ECO:0000313" key="10">
    <source>
        <dbReference type="Proteomes" id="UP000756921"/>
    </source>
</evidence>
<dbReference type="PANTHER" id="PTHR42776">
    <property type="entry name" value="SERINE PEPTIDASE S9 FAMILY MEMBER"/>
    <property type="match status" value="1"/>
</dbReference>
<sequence>MRAERSLTRDRRAFNFLLLLLPAVASMTIRANKFTPEVLLSAPRRSEGNPNSNGSKVLYSTSTYSFEHHTKTSEICVLDIKSDEASFISGEGASEPQWLDDDTVLLLSESKDGITSVKVGSVNGFDNSCYDAGTIKGSVGNVKLVSLDDGAFGIAVTGKATPSGDLYNEADEKKSQSSGRLYSSLFVRHWDHWITENRNAIWLGTLKKEGDRYKLSELKNALKGSKLESPVDPFGGTNNFDISRHGLVFTAKDPELNPATHTKTNIYTLTGKDFWDLSKGMPEPFKVPIHGFEGASTNPTWDNEGKAIGFFSMRTDGYESDKNQIFIIPNWTNPGWVQHLWATEDGKGSWDRSPQSITWGANQEIYFTAEEAGRISLFAASSDFNKSTRAPKLIVKGGGISSAILLKDGSLFLSSSSLIENSLYSILPASAFLEISANGNSYSLPRNDSAPGHYPSDRATKYVSSNTRSGSTFGLSHDQIEEIWFKGANNKTYVHAWVFKPSTFKRSHKYPLAYFIHGGPQGAWEDAWSTRWNPAIFAEQGYVVVAPNPTGSTGYGQDFTDAIEGQWGGLPYQDLVKGFEYIKDNLEYVDTDRSVALGASYGGYMMNWIQGHDLGRQFKALVTHDGVFSMIAQMASEELYFPFHDIGGKLWENPEGWAQWDPSRFASHWATPHLIIHSEKDYRLTMNEGLAAFNVLQTRGVPSQFLTFPDENHWVLKPENSLLWHETVLDWINEHAGLEKYTEWRAKNVATRK</sequence>
<gene>
    <name evidence="9" type="ORF">PMIN01_06130</name>
</gene>
<dbReference type="OrthoDB" id="416344at2759"/>
<dbReference type="PANTHER" id="PTHR42776:SF13">
    <property type="entry name" value="DIPEPTIDYL-PEPTIDASE 5"/>
    <property type="match status" value="1"/>
</dbReference>
<comment type="similarity">
    <text evidence="1">Belongs to the peptidase S9C family.</text>
</comment>
<feature type="domain" description="Peptidase S9 prolyl oligopeptidase catalytic" evidence="8">
    <location>
        <begin position="528"/>
        <end position="737"/>
    </location>
</feature>
<accession>A0A9P6GJN9</accession>
<keyword evidence="2" id="KW-0645">Protease</keyword>
<dbReference type="InterPro" id="IPR029058">
    <property type="entry name" value="AB_hydrolase_fold"/>
</dbReference>
<dbReference type="Gene3D" id="3.40.50.1820">
    <property type="entry name" value="alpha/beta hydrolase"/>
    <property type="match status" value="1"/>
</dbReference>
<dbReference type="GO" id="GO:0004252">
    <property type="term" value="F:serine-type endopeptidase activity"/>
    <property type="evidence" value="ECO:0007669"/>
    <property type="project" value="TreeGrafter"/>
</dbReference>
<dbReference type="SUPFAM" id="SSF82171">
    <property type="entry name" value="DPP6 N-terminal domain-like"/>
    <property type="match status" value="1"/>
</dbReference>
<evidence type="ECO:0000256" key="2">
    <source>
        <dbReference type="ARBA" id="ARBA00022670"/>
    </source>
</evidence>
<evidence type="ECO:0000313" key="9">
    <source>
        <dbReference type="EMBL" id="KAF9736215.1"/>
    </source>
</evidence>
<evidence type="ECO:0000259" key="8">
    <source>
        <dbReference type="Pfam" id="PF00326"/>
    </source>
</evidence>
<dbReference type="InterPro" id="IPR001375">
    <property type="entry name" value="Peptidase_S9_cat"/>
</dbReference>
<comment type="caution">
    <text evidence="9">The sequence shown here is derived from an EMBL/GenBank/DDBJ whole genome shotgun (WGS) entry which is preliminary data.</text>
</comment>
<feature type="chain" id="PRO_5040245140" description="Dipeptidyl-peptidase V" evidence="7">
    <location>
        <begin position="32"/>
        <end position="753"/>
    </location>
</feature>
<keyword evidence="3 7" id="KW-0732">Signal</keyword>
<evidence type="ECO:0000256" key="5">
    <source>
        <dbReference type="ARBA" id="ARBA00022825"/>
    </source>
</evidence>
<name>A0A9P6GJN9_9PLEO</name>
<proteinExistence type="inferred from homology"/>
<dbReference type="AlphaFoldDB" id="A0A9P6GJN9"/>
<evidence type="ECO:0000256" key="1">
    <source>
        <dbReference type="ARBA" id="ARBA00010040"/>
    </source>
</evidence>
<feature type="signal peptide" evidence="7">
    <location>
        <begin position="1"/>
        <end position="31"/>
    </location>
</feature>
<dbReference type="Proteomes" id="UP000756921">
    <property type="component" value="Unassembled WGS sequence"/>
</dbReference>
<reference evidence="9" key="1">
    <citation type="journal article" date="2020" name="Mol. Plant Microbe Interact.">
        <title>Genome Sequence of the Biocontrol Agent Coniothyrium minitans strain Conio (IMI 134523).</title>
        <authorList>
            <person name="Patel D."/>
            <person name="Shittu T.A."/>
            <person name="Baroncelli R."/>
            <person name="Muthumeenakshi S."/>
            <person name="Osborne T.H."/>
            <person name="Janganan T.K."/>
            <person name="Sreenivasaprasad S."/>
        </authorList>
    </citation>
    <scope>NUCLEOTIDE SEQUENCE</scope>
    <source>
        <strain evidence="9">Conio</strain>
    </source>
</reference>